<evidence type="ECO:0000313" key="3">
    <source>
        <dbReference type="Proteomes" id="UP000232875"/>
    </source>
</evidence>
<proteinExistence type="predicted"/>
<name>A0A2N1J7S6_9BASI</name>
<feature type="compositionally biased region" description="Basic residues" evidence="1">
    <location>
        <begin position="1"/>
        <end position="10"/>
    </location>
</feature>
<dbReference type="AlphaFoldDB" id="A0A2N1J7S6"/>
<feature type="region of interest" description="Disordered" evidence="1">
    <location>
        <begin position="1"/>
        <end position="20"/>
    </location>
</feature>
<dbReference type="EMBL" id="KZ454994">
    <property type="protein sequence ID" value="PKI82599.1"/>
    <property type="molecule type" value="Genomic_DNA"/>
</dbReference>
<keyword evidence="3" id="KW-1185">Reference proteome</keyword>
<dbReference type="STRING" id="2020962.A0A2N1J7S6"/>
<gene>
    <name evidence="2" type="ORF">MVES_003411</name>
</gene>
<protein>
    <submittedName>
        <fullName evidence="2">Uncharacterized protein</fullName>
    </submittedName>
</protein>
<organism evidence="2 3">
    <name type="scientific">Malassezia vespertilionis</name>
    <dbReference type="NCBI Taxonomy" id="2020962"/>
    <lineage>
        <taxon>Eukaryota</taxon>
        <taxon>Fungi</taxon>
        <taxon>Dikarya</taxon>
        <taxon>Basidiomycota</taxon>
        <taxon>Ustilaginomycotina</taxon>
        <taxon>Malasseziomycetes</taxon>
        <taxon>Malasseziales</taxon>
        <taxon>Malasseziaceae</taxon>
        <taxon>Malassezia</taxon>
    </lineage>
</organism>
<dbReference type="Proteomes" id="UP000232875">
    <property type="component" value="Unassembled WGS sequence"/>
</dbReference>
<sequence length="163" mass="17708">MAQSTAHHKQSFLPDTAASDCMPRDVDARQLRALSEEDAEPAVRHLYIDWPSASIKGTFTIGANVPDMSPPLYDLPKPDVVQQNAASAVFHSRSSPVNVVVNVLHGAPTLDAPPFNDALRKSVFVKARSVRNSACVHVPIYVGRRPLHIRCSSTTGNGAYNPR</sequence>
<evidence type="ECO:0000256" key="1">
    <source>
        <dbReference type="SAM" id="MobiDB-lite"/>
    </source>
</evidence>
<evidence type="ECO:0000313" key="2">
    <source>
        <dbReference type="EMBL" id="PKI82599.1"/>
    </source>
</evidence>
<reference evidence="2 3" key="1">
    <citation type="submission" date="2017-10" db="EMBL/GenBank/DDBJ databases">
        <title>A novel species of cold-tolerant Malassezia isolated from bats.</title>
        <authorList>
            <person name="Lorch J.M."/>
            <person name="Palmer J.M."/>
            <person name="Vanderwolf K.J."/>
            <person name="Schmidt K.Z."/>
            <person name="Verant M.L."/>
            <person name="Weller T.J."/>
            <person name="Blehert D.S."/>
        </authorList>
    </citation>
    <scope>NUCLEOTIDE SEQUENCE [LARGE SCALE GENOMIC DNA]</scope>
    <source>
        <strain evidence="2 3">NWHC:44797-103</strain>
    </source>
</reference>
<dbReference type="OrthoDB" id="5289249at2759"/>
<accession>A0A2N1J7S6</accession>